<dbReference type="InterPro" id="IPR015797">
    <property type="entry name" value="NUDIX_hydrolase-like_dom_sf"/>
</dbReference>
<dbReference type="PANTHER" id="PTHR13622:SF8">
    <property type="entry name" value="THIAMIN PYROPHOSPHOKINASE 1"/>
    <property type="match status" value="1"/>
</dbReference>
<dbReference type="EMBL" id="JAEPRC010000014">
    <property type="protein sequence ID" value="KAG2215091.1"/>
    <property type="molecule type" value="Genomic_DNA"/>
</dbReference>
<evidence type="ECO:0000313" key="2">
    <source>
        <dbReference type="EMBL" id="KAG2215091.1"/>
    </source>
</evidence>
<dbReference type="SUPFAM" id="SSF55811">
    <property type="entry name" value="Nudix"/>
    <property type="match status" value="1"/>
</dbReference>
<dbReference type="CDD" id="cd03676">
    <property type="entry name" value="NUDIX_Tnr3_like"/>
    <property type="match status" value="1"/>
</dbReference>
<name>A0A8H7V9G9_9FUNG</name>
<dbReference type="AlphaFoldDB" id="A0A8H7V9G9"/>
<dbReference type="InterPro" id="IPR031804">
    <property type="entry name" value="DUF4743"/>
</dbReference>
<dbReference type="Pfam" id="PF15916">
    <property type="entry name" value="DUF4743"/>
    <property type="match status" value="1"/>
</dbReference>
<sequence>MTAFTSLLQVVQNCDKYPYVIDPSSKDDIHHATPFILGPYKIGNVLPSVLPALIAYNNKDCKKPFIISADAIEFGPWVNTPELRTEEMKKLMDTWRQEEAFKVLAGWRNELYPVYGDSKRSDNVAFVMERAATPLFGISTFGVHLNAYTKTEDGQILMWVARRSKTKQTWPGLLDNCVAGGISYNYSVRETIIKECDEEASIPIEIASKAKSVSTITYFTYTSGGLQPESEYIYDLELPKDFAPTPCDGEVDCFYLWPLEKVKETILNDEWKNNCSLVAIDFMMRHSFITPDEEPDYIDISYGLHRRLEFPTPRKGQQ</sequence>
<dbReference type="GO" id="GO:0044715">
    <property type="term" value="F:8-oxo-dGDP phosphatase activity"/>
    <property type="evidence" value="ECO:0007669"/>
    <property type="project" value="TreeGrafter"/>
</dbReference>
<comment type="caution">
    <text evidence="2">The sequence shown here is derived from an EMBL/GenBank/DDBJ whole genome shotgun (WGS) entry which is preliminary data.</text>
</comment>
<organism evidence="2 3">
    <name type="scientific">Mucor plumbeus</name>
    <dbReference type="NCBI Taxonomy" id="97098"/>
    <lineage>
        <taxon>Eukaryota</taxon>
        <taxon>Fungi</taxon>
        <taxon>Fungi incertae sedis</taxon>
        <taxon>Mucoromycota</taxon>
        <taxon>Mucoromycotina</taxon>
        <taxon>Mucoromycetes</taxon>
        <taxon>Mucorales</taxon>
        <taxon>Mucorineae</taxon>
        <taxon>Mucoraceae</taxon>
        <taxon>Mucor</taxon>
    </lineage>
</organism>
<dbReference type="Pfam" id="PF00293">
    <property type="entry name" value="NUDIX"/>
    <property type="match status" value="1"/>
</dbReference>
<gene>
    <name evidence="2" type="ORF">INT46_002923</name>
</gene>
<dbReference type="OrthoDB" id="10261522at2759"/>
<proteinExistence type="predicted"/>
<dbReference type="FunFam" id="3.90.79.10:FF:000019">
    <property type="entry name" value="Thiamin pyrophosphokinase, putative"/>
    <property type="match status" value="1"/>
</dbReference>
<reference evidence="2" key="1">
    <citation type="submission" date="2020-12" db="EMBL/GenBank/DDBJ databases">
        <title>Metabolic potential, ecology and presence of endohyphal bacteria is reflected in genomic diversity of Mucoromycotina.</title>
        <authorList>
            <person name="Muszewska A."/>
            <person name="Okrasinska A."/>
            <person name="Steczkiewicz K."/>
            <person name="Drgas O."/>
            <person name="Orlowska M."/>
            <person name="Perlinska-Lenart U."/>
            <person name="Aleksandrzak-Piekarczyk T."/>
            <person name="Szatraj K."/>
            <person name="Zielenkiewicz U."/>
            <person name="Pilsyk S."/>
            <person name="Malc E."/>
            <person name="Mieczkowski P."/>
            <person name="Kruszewska J.S."/>
            <person name="Biernat P."/>
            <person name="Pawlowska J."/>
        </authorList>
    </citation>
    <scope>NUCLEOTIDE SEQUENCE</scope>
    <source>
        <strain evidence="2">CBS 226.32</strain>
    </source>
</reference>
<feature type="domain" description="Nudix hydrolase" evidence="1">
    <location>
        <begin position="138"/>
        <end position="281"/>
    </location>
</feature>
<evidence type="ECO:0000313" key="3">
    <source>
        <dbReference type="Proteomes" id="UP000650833"/>
    </source>
</evidence>
<evidence type="ECO:0000259" key="1">
    <source>
        <dbReference type="PROSITE" id="PS51462"/>
    </source>
</evidence>
<dbReference type="Proteomes" id="UP000650833">
    <property type="component" value="Unassembled WGS sequence"/>
</dbReference>
<protein>
    <recommendedName>
        <fullName evidence="1">Nudix hydrolase domain-containing protein</fullName>
    </recommendedName>
</protein>
<accession>A0A8H7V9G9</accession>
<dbReference type="Gene3D" id="3.90.79.10">
    <property type="entry name" value="Nucleoside Triphosphate Pyrophosphohydrolase"/>
    <property type="match status" value="1"/>
</dbReference>
<keyword evidence="3" id="KW-1185">Reference proteome</keyword>
<dbReference type="PANTHER" id="PTHR13622">
    <property type="entry name" value="THIAMIN PYROPHOSPHOKINASE"/>
    <property type="match status" value="1"/>
</dbReference>
<dbReference type="PROSITE" id="PS51462">
    <property type="entry name" value="NUDIX"/>
    <property type="match status" value="1"/>
</dbReference>
<dbReference type="InterPro" id="IPR000086">
    <property type="entry name" value="NUDIX_hydrolase_dom"/>
</dbReference>